<dbReference type="STRING" id="171383.AKJ31_04850"/>
<gene>
    <name evidence="1" type="ORF">AKJ31_04850</name>
</gene>
<evidence type="ECO:0000313" key="1">
    <source>
        <dbReference type="EMBL" id="KOO09682.1"/>
    </source>
</evidence>
<organism evidence="1 2">
    <name type="scientific">Vibrio hepatarius</name>
    <dbReference type="NCBI Taxonomy" id="171383"/>
    <lineage>
        <taxon>Bacteria</taxon>
        <taxon>Pseudomonadati</taxon>
        <taxon>Pseudomonadota</taxon>
        <taxon>Gammaproteobacteria</taxon>
        <taxon>Vibrionales</taxon>
        <taxon>Vibrionaceae</taxon>
        <taxon>Vibrio</taxon>
        <taxon>Vibrio oreintalis group</taxon>
    </lineage>
</organism>
<name>A0A0M0I6C0_9VIBR</name>
<dbReference type="AlphaFoldDB" id="A0A0M0I6C0"/>
<dbReference type="OrthoDB" id="9155572at2"/>
<keyword evidence="2" id="KW-1185">Reference proteome</keyword>
<dbReference type="RefSeq" id="WP_053407943.1">
    <property type="nucleotide sequence ID" value="NZ_LHPI01000001.1"/>
</dbReference>
<protein>
    <recommendedName>
        <fullName evidence="3">DUF2569 domain-containing protein</fullName>
    </recommendedName>
</protein>
<dbReference type="Proteomes" id="UP000037530">
    <property type="component" value="Unassembled WGS sequence"/>
</dbReference>
<comment type="caution">
    <text evidence="1">The sequence shown here is derived from an EMBL/GenBank/DDBJ whole genome shotgun (WGS) entry which is preliminary data.</text>
</comment>
<dbReference type="PATRIC" id="fig|171383.3.peg.1005"/>
<reference evidence="2" key="1">
    <citation type="submission" date="2015-08" db="EMBL/GenBank/DDBJ databases">
        <title>Vibrio galatheae sp. nov., a novel member of the Vibrionaceae family isolated from the Solomon Islands.</title>
        <authorList>
            <person name="Giubergia S."/>
            <person name="Machado H."/>
            <person name="Mateiu R.V."/>
            <person name="Gram L."/>
        </authorList>
    </citation>
    <scope>NUCLEOTIDE SEQUENCE [LARGE SCALE GENOMIC DNA]</scope>
    <source>
        <strain evidence="2">DSM 19134</strain>
    </source>
</reference>
<dbReference type="EMBL" id="LHPI01000001">
    <property type="protein sequence ID" value="KOO09682.1"/>
    <property type="molecule type" value="Genomic_DNA"/>
</dbReference>
<evidence type="ECO:0008006" key="3">
    <source>
        <dbReference type="Google" id="ProtNLM"/>
    </source>
</evidence>
<accession>A0A0M0I6C0</accession>
<sequence>METTEVSERNEPLKIGGWLILIAIGVVIAPVRLLYFVGVTYPSIFIDGTWEVLTTYDSEIYSPLWGPIIIGEIVGNLLFAFLGIYLAYLFFTKRSVFPKWYLGLAITSTAFILIDAYLVSIVLPEMEVFDSETTQEVVRSLFTLCVWSPYLLFSQRSKSTFIKVRT</sequence>
<dbReference type="Pfam" id="PF10754">
    <property type="entry name" value="DUF2569"/>
    <property type="match status" value="1"/>
</dbReference>
<evidence type="ECO:0000313" key="2">
    <source>
        <dbReference type="Proteomes" id="UP000037530"/>
    </source>
</evidence>
<proteinExistence type="predicted"/>
<dbReference type="InterPro" id="IPR019690">
    <property type="entry name" value="DUF2569"/>
</dbReference>